<protein>
    <recommendedName>
        <fullName evidence="3">PRTRC system protein F</fullName>
    </recommendedName>
</protein>
<comment type="caution">
    <text evidence="1">The sequence shown here is derived from an EMBL/GenBank/DDBJ whole genome shotgun (WGS) entry which is preliminary data.</text>
</comment>
<reference evidence="2" key="1">
    <citation type="journal article" date="2019" name="Int. J. Syst. Evol. Microbiol.">
        <title>The Global Catalogue of Microorganisms (GCM) 10K type strain sequencing project: providing services to taxonomists for standard genome sequencing and annotation.</title>
        <authorList>
            <consortium name="The Broad Institute Genomics Platform"/>
            <consortium name="The Broad Institute Genome Sequencing Center for Infectious Disease"/>
            <person name="Wu L."/>
            <person name="Ma J."/>
        </authorList>
    </citation>
    <scope>NUCLEOTIDE SEQUENCE [LARGE SCALE GENOMIC DNA]</scope>
    <source>
        <strain evidence="2">KCTC 22437</strain>
    </source>
</reference>
<dbReference type="Proteomes" id="UP001597557">
    <property type="component" value="Unassembled WGS sequence"/>
</dbReference>
<accession>A0ABW5YAE3</accession>
<dbReference type="RefSeq" id="WP_377183141.1">
    <property type="nucleotide sequence ID" value="NZ_JBHUPD010000001.1"/>
</dbReference>
<gene>
    <name evidence="1" type="ORF">ACFS5N_05710</name>
</gene>
<evidence type="ECO:0000313" key="1">
    <source>
        <dbReference type="EMBL" id="MFD2871954.1"/>
    </source>
</evidence>
<evidence type="ECO:0008006" key="3">
    <source>
        <dbReference type="Google" id="ProtNLM"/>
    </source>
</evidence>
<organism evidence="1 2">
    <name type="scientific">Mucilaginibacter ximonensis</name>
    <dbReference type="NCBI Taxonomy" id="538021"/>
    <lineage>
        <taxon>Bacteria</taxon>
        <taxon>Pseudomonadati</taxon>
        <taxon>Bacteroidota</taxon>
        <taxon>Sphingobacteriia</taxon>
        <taxon>Sphingobacteriales</taxon>
        <taxon>Sphingobacteriaceae</taxon>
        <taxon>Mucilaginibacter</taxon>
    </lineage>
</organism>
<name>A0ABW5YAE3_9SPHI</name>
<sequence length="373" mass="44192">METTTIVQGTGGAIRPSARCERNKAQPAKKRTHRANGNGFLSHYFQSVWGVEGNRERMVREYFNSLTNLCNYYQLPYPAVTGMAFPQNIYQSWKEIADKITGLDEHSHCMILEAENKRAVIGVVKTFNLNGLYYIPVRSYWRWSKCAEQQRIAELITVIFAYLYQIVEIPFYAENGSFMNGEYDTLEQWLSEAEDEGQDDAEEKEWREEREDTMYELRQAGNHILRLIQTPDYLNRMEEVVTGYQHRDNWELEWELLGVEFLQLYRQYPKRSLPDCIHTDLVYPDEDERISCYQYTGFHWSNRDCFADELDDMINCSFQEIAVMDEPTAVQLFDKMPIHLTTDFDFETRLFGLIERLRDLLDDYDHEEHNRTI</sequence>
<dbReference type="EMBL" id="JBHUPD010000001">
    <property type="protein sequence ID" value="MFD2871954.1"/>
    <property type="molecule type" value="Genomic_DNA"/>
</dbReference>
<evidence type="ECO:0000313" key="2">
    <source>
        <dbReference type="Proteomes" id="UP001597557"/>
    </source>
</evidence>
<keyword evidence="2" id="KW-1185">Reference proteome</keyword>
<proteinExistence type="predicted"/>